<accession>A0A0B7FYL6</accession>
<proteinExistence type="predicted"/>
<evidence type="ECO:0000313" key="2">
    <source>
        <dbReference type="Proteomes" id="UP000059188"/>
    </source>
</evidence>
<name>A0A0B7FYL6_THACB</name>
<dbReference type="EMBL" id="LN679805">
    <property type="protein sequence ID" value="CEL62800.1"/>
    <property type="molecule type" value="Genomic_DNA"/>
</dbReference>
<keyword evidence="2" id="KW-1185">Reference proteome</keyword>
<reference evidence="1 2" key="1">
    <citation type="submission" date="2014-11" db="EMBL/GenBank/DDBJ databases">
        <authorList>
            <person name="Wibberg Daniel"/>
        </authorList>
    </citation>
    <scope>NUCLEOTIDE SEQUENCE [LARGE SCALE GENOMIC DNA]</scope>
    <source>
        <strain evidence="1">Rhizoctonia solani AG1-IB 7/3/14</strain>
    </source>
</reference>
<dbReference type="Proteomes" id="UP000059188">
    <property type="component" value="Unassembled WGS sequence"/>
</dbReference>
<protein>
    <submittedName>
        <fullName evidence="1">Uncharacterized protein</fullName>
    </submittedName>
</protein>
<organism evidence="1 2">
    <name type="scientific">Thanatephorus cucumeris (strain AG1-IB / isolate 7/3/14)</name>
    <name type="common">Lettuce bottom rot fungus</name>
    <name type="synonym">Rhizoctonia solani</name>
    <dbReference type="NCBI Taxonomy" id="1108050"/>
    <lineage>
        <taxon>Eukaryota</taxon>
        <taxon>Fungi</taxon>
        <taxon>Dikarya</taxon>
        <taxon>Basidiomycota</taxon>
        <taxon>Agaricomycotina</taxon>
        <taxon>Agaricomycetes</taxon>
        <taxon>Cantharellales</taxon>
        <taxon>Ceratobasidiaceae</taxon>
        <taxon>Rhizoctonia</taxon>
        <taxon>Rhizoctonia solani AG-1</taxon>
    </lineage>
</organism>
<evidence type="ECO:0000313" key="1">
    <source>
        <dbReference type="EMBL" id="CEL62800.1"/>
    </source>
</evidence>
<sequence>MLLLDISFLDLDKNPVFRSGYFTVEGYHVTVSIDSRSSLPPCQYTLIKPIGGETFLLKDANDALHPYTIIRNLYNKKRNLWNDSRGAPSNPA</sequence>
<gene>
    <name evidence="1" type="ORF">RSOLAG1IB_12574</name>
</gene>
<dbReference type="AlphaFoldDB" id="A0A0B7FYL6"/>